<dbReference type="OrthoDB" id="2716688at2"/>
<keyword evidence="1" id="KW-1133">Transmembrane helix</keyword>
<sequence>MFTRTRRRRHLARARPGDGSRVQRFRLRQLFTRSLFAVDLAEDSGDRHLYEVDVRHGRDSSSTRRPAALYRDGVQVLAGNLPVAFPVPGGVIEVATGQFGVKRMHLVGHDGREHVLSPHPRSLEGRRARFDRRFPRASAAVGVVGLVVLLAGLAVSLSLAAEQVTRVEVVAQYVGTFTSPVHLPAWANLTLTVAVALAATDRALRVKSTWMAD</sequence>
<evidence type="ECO:0000313" key="3">
    <source>
        <dbReference type="Proteomes" id="UP000320338"/>
    </source>
</evidence>
<name>A0A4Y3WVI3_9PSEU</name>
<keyword evidence="1" id="KW-0812">Transmembrane</keyword>
<dbReference type="Proteomes" id="UP000320338">
    <property type="component" value="Unassembled WGS sequence"/>
</dbReference>
<gene>
    <name evidence="2" type="ORF">PHY01_40220</name>
</gene>
<protein>
    <submittedName>
        <fullName evidence="2">Uncharacterized protein</fullName>
    </submittedName>
</protein>
<organism evidence="2 3">
    <name type="scientific">Pseudonocardia hydrocarbonoxydans</name>
    <dbReference type="NCBI Taxonomy" id="76726"/>
    <lineage>
        <taxon>Bacteria</taxon>
        <taxon>Bacillati</taxon>
        <taxon>Actinomycetota</taxon>
        <taxon>Actinomycetes</taxon>
        <taxon>Pseudonocardiales</taxon>
        <taxon>Pseudonocardiaceae</taxon>
        <taxon>Pseudonocardia</taxon>
    </lineage>
</organism>
<reference evidence="2 3" key="1">
    <citation type="submission" date="2019-06" db="EMBL/GenBank/DDBJ databases">
        <title>Whole genome shotgun sequence of Pseudonocardia hydrocarbonoxydans NBRC 14498.</title>
        <authorList>
            <person name="Hosoyama A."/>
            <person name="Uohara A."/>
            <person name="Ohji S."/>
            <person name="Ichikawa N."/>
        </authorList>
    </citation>
    <scope>NUCLEOTIDE SEQUENCE [LARGE SCALE GENOMIC DNA]</scope>
    <source>
        <strain evidence="2 3">NBRC 14498</strain>
    </source>
</reference>
<evidence type="ECO:0000313" key="2">
    <source>
        <dbReference type="EMBL" id="GEC21739.1"/>
    </source>
</evidence>
<feature type="transmembrane region" description="Helical" evidence="1">
    <location>
        <begin position="137"/>
        <end position="161"/>
    </location>
</feature>
<dbReference type="EMBL" id="BJNG01000036">
    <property type="protein sequence ID" value="GEC21739.1"/>
    <property type="molecule type" value="Genomic_DNA"/>
</dbReference>
<accession>A0A4Y3WVI3</accession>
<dbReference type="RefSeq" id="WP_141280593.1">
    <property type="nucleotide sequence ID" value="NZ_BAAARZ010000039.1"/>
</dbReference>
<keyword evidence="3" id="KW-1185">Reference proteome</keyword>
<feature type="transmembrane region" description="Helical" evidence="1">
    <location>
        <begin position="181"/>
        <end position="199"/>
    </location>
</feature>
<dbReference type="AlphaFoldDB" id="A0A4Y3WVI3"/>
<proteinExistence type="predicted"/>
<comment type="caution">
    <text evidence="2">The sequence shown here is derived from an EMBL/GenBank/DDBJ whole genome shotgun (WGS) entry which is preliminary data.</text>
</comment>
<keyword evidence="1" id="KW-0472">Membrane</keyword>
<evidence type="ECO:0000256" key="1">
    <source>
        <dbReference type="SAM" id="Phobius"/>
    </source>
</evidence>